<evidence type="ECO:0000256" key="1">
    <source>
        <dbReference type="SAM" id="MobiDB-lite"/>
    </source>
</evidence>
<dbReference type="AlphaFoldDB" id="A0A8D8LLJ4"/>
<dbReference type="EMBL" id="HBUF01019565">
    <property type="protein sequence ID" value="CAG6610768.1"/>
    <property type="molecule type" value="Transcribed_RNA"/>
</dbReference>
<feature type="region of interest" description="Disordered" evidence="1">
    <location>
        <begin position="47"/>
        <end position="85"/>
    </location>
</feature>
<protein>
    <submittedName>
        <fullName evidence="2">Uncharacterized protein</fullName>
    </submittedName>
</protein>
<reference evidence="2" key="1">
    <citation type="submission" date="2021-05" db="EMBL/GenBank/DDBJ databases">
        <authorList>
            <person name="Alioto T."/>
            <person name="Alioto T."/>
            <person name="Gomez Garrido J."/>
        </authorList>
    </citation>
    <scope>NUCLEOTIDE SEQUENCE</scope>
</reference>
<organism evidence="2">
    <name type="scientific">Cacopsylla melanoneura</name>
    <dbReference type="NCBI Taxonomy" id="428564"/>
    <lineage>
        <taxon>Eukaryota</taxon>
        <taxon>Metazoa</taxon>
        <taxon>Ecdysozoa</taxon>
        <taxon>Arthropoda</taxon>
        <taxon>Hexapoda</taxon>
        <taxon>Insecta</taxon>
        <taxon>Pterygota</taxon>
        <taxon>Neoptera</taxon>
        <taxon>Paraneoptera</taxon>
        <taxon>Hemiptera</taxon>
        <taxon>Sternorrhyncha</taxon>
        <taxon>Psylloidea</taxon>
        <taxon>Psyllidae</taxon>
        <taxon>Psyllinae</taxon>
        <taxon>Cacopsylla</taxon>
    </lineage>
</organism>
<feature type="compositionally biased region" description="Low complexity" evidence="1">
    <location>
        <begin position="57"/>
        <end position="68"/>
    </location>
</feature>
<sequence>MASSVQSESSTGVDINTYVTQLEKRLLEQEQLIALLNEKLAAVTASSDGSGAGSGAGMSASAWASGSGARHRSQRNADDRGISFVGSRKSDNVQAVAPTKYTQYFVSRVNPDVSAEVLAKDLMSSVADMTSVRCSKMKTRHTSYASFHVVIPADQCHLVDSEGAWPEGSFVKIFSGRLLPSFVLESFDSSAPLTAPVGKGKPKEPKKTATTSNKAPSNRQPKPPVVNSPRSDGSGGRLSTGSTFSPLSSAPSGGRANVSGNSTGANKRTDKVPTSPKNSRPVRSGTKKV</sequence>
<feature type="compositionally biased region" description="Polar residues" evidence="1">
    <location>
        <begin position="208"/>
        <end position="220"/>
    </location>
</feature>
<proteinExistence type="predicted"/>
<evidence type="ECO:0000313" key="2">
    <source>
        <dbReference type="EMBL" id="CAG6610768.1"/>
    </source>
</evidence>
<feature type="compositionally biased region" description="Polar residues" evidence="1">
    <location>
        <begin position="239"/>
        <end position="251"/>
    </location>
</feature>
<accession>A0A8D8LLJ4</accession>
<name>A0A8D8LLJ4_9HEMI</name>
<feature type="region of interest" description="Disordered" evidence="1">
    <location>
        <begin position="193"/>
        <end position="289"/>
    </location>
</feature>